<dbReference type="Pfam" id="PF08531">
    <property type="entry name" value="Bac_rhamnosid_N"/>
    <property type="match status" value="1"/>
</dbReference>
<name>A0A1A9I108_9BACT</name>
<evidence type="ECO:0000313" key="9">
    <source>
        <dbReference type="Proteomes" id="UP000077667"/>
    </source>
</evidence>
<dbReference type="KEGG" id="nia:A8C56_09600"/>
<dbReference type="Gene3D" id="2.60.40.10">
    <property type="entry name" value="Immunoglobulins"/>
    <property type="match status" value="1"/>
</dbReference>
<evidence type="ECO:0000256" key="2">
    <source>
        <dbReference type="ARBA" id="ARBA00012652"/>
    </source>
</evidence>
<organism evidence="8 9">
    <name type="scientific">Niabella ginsenosidivorans</name>
    <dbReference type="NCBI Taxonomy" id="1176587"/>
    <lineage>
        <taxon>Bacteria</taxon>
        <taxon>Pseudomonadati</taxon>
        <taxon>Bacteroidota</taxon>
        <taxon>Chitinophagia</taxon>
        <taxon>Chitinophagales</taxon>
        <taxon>Chitinophagaceae</taxon>
        <taxon>Niabella</taxon>
    </lineage>
</organism>
<reference evidence="8 9" key="1">
    <citation type="submission" date="2016-05" db="EMBL/GenBank/DDBJ databases">
        <title>Niabella ginsenosidivorans BS26 whole genome sequencing.</title>
        <authorList>
            <person name="Im W.T."/>
            <person name="Siddiqi M.Z."/>
        </authorList>
    </citation>
    <scope>NUCLEOTIDE SEQUENCE [LARGE SCALE GENOMIC DNA]</scope>
    <source>
        <strain evidence="8 9">BS26</strain>
    </source>
</reference>
<dbReference type="InterPro" id="IPR013737">
    <property type="entry name" value="Bac_rhamnosid_N"/>
</dbReference>
<dbReference type="InterPro" id="IPR008928">
    <property type="entry name" value="6-hairpin_glycosidase_sf"/>
</dbReference>
<dbReference type="Gene3D" id="2.60.120.260">
    <property type="entry name" value="Galactose-binding domain-like"/>
    <property type="match status" value="2"/>
</dbReference>
<feature type="domain" description="Alpha-L-rhamnosidase C-terminal" evidence="7">
    <location>
        <begin position="788"/>
        <end position="861"/>
    </location>
</feature>
<dbReference type="InterPro" id="IPR008902">
    <property type="entry name" value="Rhamnosid_concanavalin"/>
</dbReference>
<dbReference type="InterPro" id="IPR012341">
    <property type="entry name" value="6hp_glycosidase-like_sf"/>
</dbReference>
<dbReference type="SUPFAM" id="SSF48208">
    <property type="entry name" value="Six-hairpin glycosidases"/>
    <property type="match status" value="1"/>
</dbReference>
<dbReference type="PANTHER" id="PTHR33307:SF6">
    <property type="entry name" value="ALPHA-RHAMNOSIDASE (EUROFUNG)-RELATED"/>
    <property type="match status" value="1"/>
</dbReference>
<feature type="domain" description="Alpha-L-rhamnosidase concanavalin-like" evidence="4">
    <location>
        <begin position="338"/>
        <end position="440"/>
    </location>
</feature>
<keyword evidence="9" id="KW-1185">Reference proteome</keyword>
<dbReference type="Proteomes" id="UP000077667">
    <property type="component" value="Chromosome"/>
</dbReference>
<evidence type="ECO:0000313" key="8">
    <source>
        <dbReference type="EMBL" id="ANH81203.1"/>
    </source>
</evidence>
<feature type="domain" description="Bacterial alpha-L-rhamnosidase N-terminal" evidence="5">
    <location>
        <begin position="161"/>
        <end position="318"/>
    </location>
</feature>
<comment type="catalytic activity">
    <reaction evidence="1">
        <text>Hydrolysis of terminal non-reducing alpha-L-rhamnose residues in alpha-L-rhamnosides.</text>
        <dbReference type="EC" id="3.2.1.40"/>
    </reaction>
</comment>
<evidence type="ECO:0000259" key="6">
    <source>
        <dbReference type="Pfam" id="PF17389"/>
    </source>
</evidence>
<dbReference type="PANTHER" id="PTHR33307">
    <property type="entry name" value="ALPHA-RHAMNOSIDASE (EUROFUNG)"/>
    <property type="match status" value="1"/>
</dbReference>
<dbReference type="EMBL" id="CP015772">
    <property type="protein sequence ID" value="ANH81203.1"/>
    <property type="molecule type" value="Genomic_DNA"/>
</dbReference>
<evidence type="ECO:0000259" key="7">
    <source>
        <dbReference type="Pfam" id="PF17390"/>
    </source>
</evidence>
<dbReference type="Pfam" id="PF17389">
    <property type="entry name" value="Bac_rhamnosid6H"/>
    <property type="match status" value="1"/>
</dbReference>
<evidence type="ECO:0000259" key="4">
    <source>
        <dbReference type="Pfam" id="PF05592"/>
    </source>
</evidence>
<feature type="domain" description="Alpha-L-rhamnosidase six-hairpin glycosidase" evidence="6">
    <location>
        <begin position="446"/>
        <end position="784"/>
    </location>
</feature>
<dbReference type="InterPro" id="IPR035396">
    <property type="entry name" value="Bac_rhamnosid6H"/>
</dbReference>
<proteinExistence type="predicted"/>
<dbReference type="Pfam" id="PF05592">
    <property type="entry name" value="Bac_rhamnosid"/>
    <property type="match status" value="1"/>
</dbReference>
<dbReference type="Pfam" id="PF25788">
    <property type="entry name" value="Ig_Rha78A_N"/>
    <property type="match status" value="1"/>
</dbReference>
<dbReference type="STRING" id="1176587.A8C56_09600"/>
<keyword evidence="3" id="KW-0378">Hydrolase</keyword>
<dbReference type="Gene3D" id="2.60.420.10">
    <property type="entry name" value="Maltose phosphorylase, domain 3"/>
    <property type="match status" value="1"/>
</dbReference>
<dbReference type="Gene3D" id="1.50.10.10">
    <property type="match status" value="1"/>
</dbReference>
<dbReference type="GO" id="GO:0030596">
    <property type="term" value="F:alpha-L-rhamnosidase activity"/>
    <property type="evidence" value="ECO:0007669"/>
    <property type="project" value="UniProtKB-EC"/>
</dbReference>
<evidence type="ECO:0000256" key="3">
    <source>
        <dbReference type="ARBA" id="ARBA00022801"/>
    </source>
</evidence>
<dbReference type="InterPro" id="IPR035398">
    <property type="entry name" value="Bac_rhamnosid_C"/>
</dbReference>
<dbReference type="EC" id="3.2.1.40" evidence="2"/>
<dbReference type="InterPro" id="IPR013783">
    <property type="entry name" value="Ig-like_fold"/>
</dbReference>
<dbReference type="AlphaFoldDB" id="A0A1A9I108"/>
<evidence type="ECO:0000259" key="5">
    <source>
        <dbReference type="Pfam" id="PF08531"/>
    </source>
</evidence>
<gene>
    <name evidence="8" type="ORF">A8C56_09600</name>
</gene>
<protein>
    <recommendedName>
        <fullName evidence="2">alpha-L-rhamnosidase</fullName>
        <ecNumber evidence="2">3.2.1.40</ecNumber>
    </recommendedName>
</protein>
<dbReference type="InterPro" id="IPR016007">
    <property type="entry name" value="Alpha_rhamnosid"/>
</dbReference>
<evidence type="ECO:0000256" key="1">
    <source>
        <dbReference type="ARBA" id="ARBA00001445"/>
    </source>
</evidence>
<sequence length="871" mass="98811">MVRIYELRCEYLKEPLGIDDPYQQGPAISFEKFSPRLSWKVNGRGKDTRQVAYQVVLSNTPEGLRQQKTIWNSGLIRGHQPFCFVPAGFMQPNTTYYWKVGVSSGNGSAVVWSEPGRFSTGLIRQQWLGTWIKHPSAPKESHIWFRKNFVLPNEKMPGHFFAYVASIGYHELYVNGQKADNRVLAPAISRLDKRVFYVTYDISRFLKKGQNAIAIYYGPGWSRNNYFAKRTSQAIRVQVYGNQFSLFSDTTWLCKESYSKNSGRFDFMDMGGELVDGRAYTDQWMLPDVDTSNWQHVVNYPPGDSVTLSAQMTDPSEIIDTIAAKTISRIIDPERHDTIYRVDMGKEFTGFLQAGFKGLRGGDTVAIMVSMRDTNPRLVGATYGIGNKVIEEQKQQQRYIAAGRGGEIFRNRFNFFGGRYIHFRGLRQAPHLKDIQGLEVSSAAEATATFECSDSLFNKIFAMDKYTYQMCHTEGVTVDCPNRERLGYGPEGAYQTMWGLGLPCFNAAAYYVKNVRDWADVQLPNGFINNVAPQISDMYGSVLNGTAILNTAWEHYRIYGDKRILEAAYPVGQRWLAFLSRHTKDSMLTRYQFGGYFLGEWVSPGPIFEYAETAEALFFNNCAYAMTLDFMIRIATTLEGRSADVQQYAQTLNALRQALHRQYYKPETGTYLNGDQVRTAFALYAGIVPDSLRERVNAHLQHLLKSQGYLNIGSFGRYPFYKTVLSEAGYFNLIAGILKKDTYPGYGYFLKKGATTFPEMWEIDQPNSTVIHTSYTGISAFFIKGLAGINEAVSGYDTVLISPHLVENVTWCKASVETPYGRVKSAWQKEGNRQVTYKITIPFGAVARVRLQNQPEKLMSSGDYVFEYSLN</sequence>
<dbReference type="GO" id="GO:0005975">
    <property type="term" value="P:carbohydrate metabolic process"/>
    <property type="evidence" value="ECO:0007669"/>
    <property type="project" value="InterPro"/>
</dbReference>
<dbReference type="Pfam" id="PF17390">
    <property type="entry name" value="Bac_rhamnosid_C"/>
    <property type="match status" value="1"/>
</dbReference>
<accession>A0A1A9I108</accession>